<dbReference type="SUPFAM" id="SSF69279">
    <property type="entry name" value="Phage tail proteins"/>
    <property type="match status" value="1"/>
</dbReference>
<accession>A0AAF0C582</accession>
<dbReference type="AlphaFoldDB" id="A0AAF0C582"/>
<protein>
    <recommendedName>
        <fullName evidence="3">Phage protein D</fullName>
    </recommendedName>
</protein>
<sequence>MGLSVSLNIFGEKTREPGECIVLMGVAEEEIVDFYPLLMELTIDASRSEAAVAKLTFEGRRDEQGKWIVQDSGIFKDWEPIKIKVAFGDKEEEIMRGYVRSSKLEYPTDAGSAKVTVECQDDSYRLDRTHRNKTWGEDTPSSDAQILQEIVLPYGLTLSGDNGAGQSGIEVNQNGSDIAFLKSRAAENGYELIFSQGEVYFGPMQLEAQAQPNIMAYAGRETNCISINVSTDSHQPDAVAFDVPDETGDGSTETIVEPDLFVMGPEHASSADSGLEDFIWKMSGETGSDAAALTEKAQQKANEFDIKKVNATGELDGMLYGNVLRPGFPVGVDGIGEQYNGTYYVDKVVHKFSYEGYRQNFTLLRNAYGDNLESAGGLLAGIL</sequence>
<organism evidence="1 2">
    <name type="scientific">Thalassomonas actiniarum</name>
    <dbReference type="NCBI Taxonomy" id="485447"/>
    <lineage>
        <taxon>Bacteria</taxon>
        <taxon>Pseudomonadati</taxon>
        <taxon>Pseudomonadota</taxon>
        <taxon>Gammaproteobacteria</taxon>
        <taxon>Alteromonadales</taxon>
        <taxon>Colwelliaceae</taxon>
        <taxon>Thalassomonas</taxon>
    </lineage>
</organism>
<name>A0AAF0C582_9GAMM</name>
<gene>
    <name evidence="1" type="ORF">SG35_009260</name>
</gene>
<reference evidence="1 2" key="2">
    <citation type="journal article" date="2022" name="Mar. Drugs">
        <title>Bioassay-Guided Fractionation Leads to the Detection of Cholic Acid Generated by the Rare Thalassomonas sp.</title>
        <authorList>
            <person name="Pheiffer F."/>
            <person name="Schneider Y.K."/>
            <person name="Hansen E.H."/>
            <person name="Andersen J.H."/>
            <person name="Isaksson J."/>
            <person name="Busche T."/>
            <person name="R C."/>
            <person name="Kalinowski J."/>
            <person name="Zyl L.V."/>
            <person name="Trindade M."/>
        </authorList>
    </citation>
    <scope>NUCLEOTIDE SEQUENCE [LARGE SCALE GENOMIC DNA]</scope>
    <source>
        <strain evidence="1 2">A5K-106</strain>
    </source>
</reference>
<dbReference type="Proteomes" id="UP000032568">
    <property type="component" value="Chromosome"/>
</dbReference>
<evidence type="ECO:0000313" key="1">
    <source>
        <dbReference type="EMBL" id="WDE00794.1"/>
    </source>
</evidence>
<proteinExistence type="predicted"/>
<keyword evidence="2" id="KW-1185">Reference proteome</keyword>
<dbReference type="EMBL" id="CP059735">
    <property type="protein sequence ID" value="WDE00794.1"/>
    <property type="molecule type" value="Genomic_DNA"/>
</dbReference>
<dbReference type="KEGG" id="tact:SG35_009260"/>
<evidence type="ECO:0008006" key="3">
    <source>
        <dbReference type="Google" id="ProtNLM"/>
    </source>
</evidence>
<dbReference type="RefSeq" id="WP_044832419.1">
    <property type="nucleotide sequence ID" value="NZ_CP059735.1"/>
</dbReference>
<evidence type="ECO:0000313" key="2">
    <source>
        <dbReference type="Proteomes" id="UP000032568"/>
    </source>
</evidence>
<reference evidence="1 2" key="1">
    <citation type="journal article" date="2015" name="Genome Announc.">
        <title>Draft Genome Sequences of Marine Isolates of Thalassomonas viridans and Thalassomonas actiniarum.</title>
        <authorList>
            <person name="Olonade I."/>
            <person name="van Zyl L.J."/>
            <person name="Trindade M."/>
        </authorList>
    </citation>
    <scope>NUCLEOTIDE SEQUENCE [LARGE SCALE GENOMIC DNA]</scope>
    <source>
        <strain evidence="1 2">A5K-106</strain>
    </source>
</reference>